<name>A0ABN7A665_9HEMI</name>
<proteinExistence type="predicted"/>
<evidence type="ECO:0000256" key="1">
    <source>
        <dbReference type="PROSITE-ProRule" id="PRU00047"/>
    </source>
</evidence>
<evidence type="ECO:0000259" key="3">
    <source>
        <dbReference type="PROSITE" id="PS50158"/>
    </source>
</evidence>
<dbReference type="SMART" id="SM00343">
    <property type="entry name" value="ZnF_C2HC"/>
    <property type="match status" value="2"/>
</dbReference>
<keyword evidence="4" id="KW-0808">Transferase</keyword>
<dbReference type="Proteomes" id="UP001307889">
    <property type="component" value="Chromosome 1"/>
</dbReference>
<keyword evidence="5" id="KW-1185">Reference proteome</keyword>
<keyword evidence="4" id="KW-0548">Nucleotidyltransferase</keyword>
<dbReference type="InterPro" id="IPR001878">
    <property type="entry name" value="Znf_CCHC"/>
</dbReference>
<dbReference type="GO" id="GO:0003964">
    <property type="term" value="F:RNA-directed DNA polymerase activity"/>
    <property type="evidence" value="ECO:0007669"/>
    <property type="project" value="UniProtKB-KW"/>
</dbReference>
<keyword evidence="1" id="KW-0862">Zinc</keyword>
<protein>
    <submittedName>
        <fullName evidence="4">Reverse transcriptase (RNA-dependent DNA polymerase)</fullName>
    </submittedName>
</protein>
<feature type="domain" description="CCHC-type" evidence="3">
    <location>
        <begin position="482"/>
        <end position="497"/>
    </location>
</feature>
<feature type="region of interest" description="Disordered" evidence="2">
    <location>
        <begin position="218"/>
        <end position="319"/>
    </location>
</feature>
<dbReference type="Gene3D" id="4.10.60.10">
    <property type="entry name" value="Zinc finger, CCHC-type"/>
    <property type="match status" value="1"/>
</dbReference>
<sequence length="542" mass="60799">MEGSDLGSDLEENNSRRLSDYRTPRGSQASAFHGSTLARSPPKAGKRPRIDAEEAPQALQAVEKIGNQLEGTFRTLSHELSRFLRKNASKINKECYDFLVEWSSKFSDNGNGMKNHIRHLEGQVTALSDTCQRTITAAIKDAAQHAVSSHQCQSLSPVISRVDGIREELQQQQKRNNSSGVSQPNQRELLEAMEKIENRSQHIANQMESYSSILRKWSDTPGATDTDEAGWESAGSRRRRRRNRPPAAELQPQNRSTGLEPERPEPQKRSQILGEPFPKLRATVREKLLSSGGPIPTAKSRTLLVSSTEGSTMRKLSSIGRPSDLHMEGIEARPGRNGGVILEADSEETMDRFLQQESVKQAGLEIKEARSKKPRILVHGVPSECTQVEFCEEFAELNLQETPLEERKKGFLPLYKVGPRNQPTVKWVVEVSPEIRWKLIKEGKIRIGWFACRIVDDVSVTRCFQCQGFGHIAAGCQQEKICGYCAEKGHTHKECPKSGPPKCHNCSMARRDDRHEASNTACPSLRYAVEQVIKRTDYGREQ</sequence>
<feature type="region of interest" description="Disordered" evidence="2">
    <location>
        <begin position="1"/>
        <end position="50"/>
    </location>
</feature>
<dbReference type="PROSITE" id="PS50158">
    <property type="entry name" value="ZF_CCHC"/>
    <property type="match status" value="1"/>
</dbReference>
<evidence type="ECO:0000313" key="4">
    <source>
        <dbReference type="EMBL" id="BES87383.1"/>
    </source>
</evidence>
<reference evidence="4 5" key="1">
    <citation type="submission" date="2023-09" db="EMBL/GenBank/DDBJ databases">
        <title>Nesidiocoris tenuis whole genome shotgun sequence.</title>
        <authorList>
            <person name="Shibata T."/>
            <person name="Shimoda M."/>
            <person name="Kobayashi T."/>
            <person name="Uehara T."/>
        </authorList>
    </citation>
    <scope>NUCLEOTIDE SEQUENCE [LARGE SCALE GENOMIC DNA]</scope>
    <source>
        <strain evidence="4 5">Japan</strain>
    </source>
</reference>
<dbReference type="SUPFAM" id="SSF57756">
    <property type="entry name" value="Retrovirus zinc finger-like domains"/>
    <property type="match status" value="1"/>
</dbReference>
<keyword evidence="4" id="KW-0695">RNA-directed DNA polymerase</keyword>
<organism evidence="4 5">
    <name type="scientific">Nesidiocoris tenuis</name>
    <dbReference type="NCBI Taxonomy" id="355587"/>
    <lineage>
        <taxon>Eukaryota</taxon>
        <taxon>Metazoa</taxon>
        <taxon>Ecdysozoa</taxon>
        <taxon>Arthropoda</taxon>
        <taxon>Hexapoda</taxon>
        <taxon>Insecta</taxon>
        <taxon>Pterygota</taxon>
        <taxon>Neoptera</taxon>
        <taxon>Paraneoptera</taxon>
        <taxon>Hemiptera</taxon>
        <taxon>Heteroptera</taxon>
        <taxon>Panheteroptera</taxon>
        <taxon>Cimicomorpha</taxon>
        <taxon>Miridae</taxon>
        <taxon>Dicyphina</taxon>
        <taxon>Nesidiocoris</taxon>
    </lineage>
</organism>
<dbReference type="InterPro" id="IPR036875">
    <property type="entry name" value="Znf_CCHC_sf"/>
</dbReference>
<evidence type="ECO:0000313" key="5">
    <source>
        <dbReference type="Proteomes" id="UP001307889"/>
    </source>
</evidence>
<gene>
    <name evidence="4" type="ORF">NTJ_00188</name>
</gene>
<feature type="compositionally biased region" description="Polar residues" evidence="2">
    <location>
        <begin position="299"/>
        <end position="315"/>
    </location>
</feature>
<keyword evidence="1" id="KW-0479">Metal-binding</keyword>
<dbReference type="EMBL" id="AP028909">
    <property type="protein sequence ID" value="BES87383.1"/>
    <property type="molecule type" value="Genomic_DNA"/>
</dbReference>
<evidence type="ECO:0000256" key="2">
    <source>
        <dbReference type="SAM" id="MobiDB-lite"/>
    </source>
</evidence>
<feature type="compositionally biased region" description="Basic and acidic residues" evidence="2">
    <location>
        <begin position="13"/>
        <end position="23"/>
    </location>
</feature>
<accession>A0ABN7A665</accession>
<keyword evidence="1" id="KW-0863">Zinc-finger</keyword>